<dbReference type="EMBL" id="OAOP01000004">
    <property type="protein sequence ID" value="SNX70473.1"/>
    <property type="molecule type" value="Genomic_DNA"/>
</dbReference>
<dbReference type="OrthoDB" id="9111355at2"/>
<evidence type="ECO:0000313" key="3">
    <source>
        <dbReference type="Proteomes" id="UP000219546"/>
    </source>
</evidence>
<evidence type="ECO:0000313" key="2">
    <source>
        <dbReference type="EMBL" id="SNX70473.1"/>
    </source>
</evidence>
<dbReference type="PANTHER" id="PTHR40265">
    <property type="entry name" value="BLL2707 PROTEIN"/>
    <property type="match status" value="1"/>
</dbReference>
<evidence type="ECO:0000259" key="1">
    <source>
        <dbReference type="Pfam" id="PF13468"/>
    </source>
</evidence>
<accession>A0A285CU43</accession>
<name>A0A285CU43_9BACI</name>
<dbReference type="InterPro" id="IPR029068">
    <property type="entry name" value="Glyas_Bleomycin-R_OHBP_Dase"/>
</dbReference>
<keyword evidence="3" id="KW-1185">Reference proteome</keyword>
<sequence length="244" mass="28283">MDLFLDHLVQFVYKDLDSKTEMLNKEGIPVKRGGSHVDWGTYNSLLYSPNLTYIEWLAIEDREIAEKAENPLVHHLLKKASAGDHLGQIALRTYNMDEIARGFSEKNIPHQLFDGRRTRSDGVTLTWKMLFLKQKAGTMELPFLIEWGQTDTERKNDLEKQGLIDHNLSISKVYYAVHNAAASLNKWYYFFPFEEKKVVTKEDWFGKGFEIQLKNAALVFLQPVKNGYISDILNRYGEGPFLFE</sequence>
<gene>
    <name evidence="2" type="ORF">SAMN05877753_104136</name>
</gene>
<dbReference type="RefSeq" id="WP_097158540.1">
    <property type="nucleotide sequence ID" value="NZ_JBEPMQ010000010.1"/>
</dbReference>
<feature type="domain" description="Glyoxalase-like" evidence="1">
    <location>
        <begin position="5"/>
        <end position="187"/>
    </location>
</feature>
<dbReference type="AlphaFoldDB" id="A0A285CU43"/>
<dbReference type="PANTHER" id="PTHR40265:SF1">
    <property type="entry name" value="GLYOXALASE-LIKE DOMAIN-CONTAINING PROTEIN"/>
    <property type="match status" value="1"/>
</dbReference>
<organism evidence="2 3">
    <name type="scientific">Bacillus oleivorans</name>
    <dbReference type="NCBI Taxonomy" id="1448271"/>
    <lineage>
        <taxon>Bacteria</taxon>
        <taxon>Bacillati</taxon>
        <taxon>Bacillota</taxon>
        <taxon>Bacilli</taxon>
        <taxon>Bacillales</taxon>
        <taxon>Bacillaceae</taxon>
        <taxon>Bacillus</taxon>
    </lineage>
</organism>
<reference evidence="2 3" key="1">
    <citation type="submission" date="2017-08" db="EMBL/GenBank/DDBJ databases">
        <authorList>
            <person name="de Groot N.N."/>
        </authorList>
    </citation>
    <scope>NUCLEOTIDE SEQUENCE [LARGE SCALE GENOMIC DNA]</scope>
    <source>
        <strain evidence="2 3">JC228</strain>
    </source>
</reference>
<dbReference type="Pfam" id="PF13468">
    <property type="entry name" value="Glyoxalase_3"/>
    <property type="match status" value="1"/>
</dbReference>
<dbReference type="InterPro" id="IPR025870">
    <property type="entry name" value="Glyoxalase-like_dom"/>
</dbReference>
<protein>
    <submittedName>
        <fullName evidence="2">Glyoxalase-like protein</fullName>
    </submittedName>
</protein>
<dbReference type="Proteomes" id="UP000219546">
    <property type="component" value="Unassembled WGS sequence"/>
</dbReference>
<dbReference type="Gene3D" id="3.10.180.10">
    <property type="entry name" value="2,3-Dihydroxybiphenyl 1,2-Dioxygenase, domain 1"/>
    <property type="match status" value="1"/>
</dbReference>
<proteinExistence type="predicted"/>